<gene>
    <name evidence="3" type="ORF">TRFO_32397</name>
</gene>
<dbReference type="EMBL" id="MLAK01000937">
    <property type="protein sequence ID" value="OHT00837.1"/>
    <property type="molecule type" value="Genomic_DNA"/>
</dbReference>
<keyword evidence="4" id="KW-1185">Reference proteome</keyword>
<protein>
    <submittedName>
        <fullName evidence="3">Uncharacterized protein</fullName>
    </submittedName>
</protein>
<proteinExistence type="predicted"/>
<feature type="coiled-coil region" evidence="1">
    <location>
        <begin position="94"/>
        <end position="149"/>
    </location>
</feature>
<evidence type="ECO:0000256" key="2">
    <source>
        <dbReference type="SAM" id="MobiDB-lite"/>
    </source>
</evidence>
<dbReference type="Proteomes" id="UP000179807">
    <property type="component" value="Unassembled WGS sequence"/>
</dbReference>
<feature type="region of interest" description="Disordered" evidence="2">
    <location>
        <begin position="22"/>
        <end position="41"/>
    </location>
</feature>
<dbReference type="AlphaFoldDB" id="A0A1J4JUA5"/>
<dbReference type="RefSeq" id="XP_068353973.1">
    <property type="nucleotide sequence ID" value="XM_068508475.1"/>
</dbReference>
<evidence type="ECO:0000313" key="4">
    <source>
        <dbReference type="Proteomes" id="UP000179807"/>
    </source>
</evidence>
<dbReference type="GeneID" id="94843179"/>
<dbReference type="VEuPathDB" id="TrichDB:TRFO_32397"/>
<sequence length="282" mass="33032">MSDMPGIPYDDSAHTYITQSSQYDNEANSTEKESSIDNYPNFGIPIEIASSAPAEAMKIFDQSSKMKIYQKHKISSSSKSSSHGSSLKSDAHVILDLNDNDEKLKREIENNERVKRLKEKEKKLQEEKLKQLEENDDKIDTRLYQLQQQQLQKIVAAHEANRAKSQKVAQQRLLRENLKMRSAESAMRKMENAERLRAEAQKIQQEKAMQKAAEMWLKKHIAQQTMLQMERRKQRQLQLMMQKEQETAARVEKMRMEKELKERKRRAVLKKYYGGQPRKGTF</sequence>
<organism evidence="3 4">
    <name type="scientific">Tritrichomonas foetus</name>
    <dbReference type="NCBI Taxonomy" id="1144522"/>
    <lineage>
        <taxon>Eukaryota</taxon>
        <taxon>Metamonada</taxon>
        <taxon>Parabasalia</taxon>
        <taxon>Tritrichomonadida</taxon>
        <taxon>Tritrichomonadidae</taxon>
        <taxon>Tritrichomonas</taxon>
    </lineage>
</organism>
<accession>A0A1J4JUA5</accession>
<keyword evidence="1" id="KW-0175">Coiled coil</keyword>
<reference evidence="3" key="1">
    <citation type="submission" date="2016-10" db="EMBL/GenBank/DDBJ databases">
        <authorList>
            <person name="Benchimol M."/>
            <person name="Almeida L.G."/>
            <person name="Vasconcelos A.T."/>
            <person name="Perreira-Neves A."/>
            <person name="Rosa I.A."/>
            <person name="Tasca T."/>
            <person name="Bogo M.R."/>
            <person name="de Souza W."/>
        </authorList>
    </citation>
    <scope>NUCLEOTIDE SEQUENCE [LARGE SCALE GENOMIC DNA]</scope>
    <source>
        <strain evidence="3">K</strain>
    </source>
</reference>
<feature type="coiled-coil region" evidence="1">
    <location>
        <begin position="173"/>
        <end position="261"/>
    </location>
</feature>
<name>A0A1J4JUA5_9EUKA</name>
<evidence type="ECO:0000256" key="1">
    <source>
        <dbReference type="SAM" id="Coils"/>
    </source>
</evidence>
<comment type="caution">
    <text evidence="3">The sequence shown here is derived from an EMBL/GenBank/DDBJ whole genome shotgun (WGS) entry which is preliminary data.</text>
</comment>
<evidence type="ECO:0000313" key="3">
    <source>
        <dbReference type="EMBL" id="OHT00837.1"/>
    </source>
</evidence>